<dbReference type="Proteomes" id="UP000477951">
    <property type="component" value="Unassembled WGS sequence"/>
</dbReference>
<evidence type="ECO:0000313" key="5">
    <source>
        <dbReference type="Proteomes" id="UP000477951"/>
    </source>
</evidence>
<evidence type="ECO:0000313" key="3">
    <source>
        <dbReference type="EMBL" id="MUZ74317.1"/>
    </source>
</evidence>
<gene>
    <name evidence="2" type="ORF">DXT89_18310</name>
    <name evidence="3" type="ORF">GOZ90_16635</name>
</gene>
<name>A0A368NKK4_AGRVI</name>
<feature type="region of interest" description="Disordered" evidence="1">
    <location>
        <begin position="53"/>
        <end position="78"/>
    </location>
</feature>
<accession>A0A368NKK4</accession>
<dbReference type="InterPro" id="IPR009409">
    <property type="entry name" value="DUF1059"/>
</dbReference>
<dbReference type="EMBL" id="WPHR01000014">
    <property type="protein sequence ID" value="MUZ74317.1"/>
    <property type="molecule type" value="Genomic_DNA"/>
</dbReference>
<dbReference type="OrthoDB" id="7950435at2"/>
<dbReference type="AlphaFoldDB" id="A0A368NKK4"/>
<comment type="caution">
    <text evidence="3">The sequence shown here is derived from an EMBL/GenBank/DDBJ whole genome shotgun (WGS) entry which is preliminary data.</text>
</comment>
<organism evidence="3 5">
    <name type="scientific">Agrobacterium vitis</name>
    <name type="common">Rhizobium vitis</name>
    <dbReference type="NCBI Taxonomy" id="373"/>
    <lineage>
        <taxon>Bacteria</taxon>
        <taxon>Pseudomonadati</taxon>
        <taxon>Pseudomonadota</taxon>
        <taxon>Alphaproteobacteria</taxon>
        <taxon>Hyphomicrobiales</taxon>
        <taxon>Rhizobiaceae</taxon>
        <taxon>Rhizobium/Agrobacterium group</taxon>
        <taxon>Agrobacterium</taxon>
    </lineage>
</organism>
<dbReference type="Proteomes" id="UP000436911">
    <property type="component" value="Unassembled WGS sequence"/>
</dbReference>
<reference evidence="3 5" key="2">
    <citation type="submission" date="2019-12" db="EMBL/GenBank/DDBJ databases">
        <title>Whole-genome sequencing of Allorhizobium vitis.</title>
        <authorList>
            <person name="Gan H.M."/>
            <person name="Szegedi E."/>
            <person name="Burr T."/>
            <person name="Savka M.A."/>
        </authorList>
    </citation>
    <scope>NUCLEOTIDE SEQUENCE [LARGE SCALE GENOMIC DNA]</scope>
    <source>
        <strain evidence="3 5">CG516</strain>
    </source>
</reference>
<proteinExistence type="predicted"/>
<reference evidence="2 4" key="1">
    <citation type="submission" date="2018-08" db="EMBL/GenBank/DDBJ databases">
        <title>Genome sequencing of Agrobacterium vitis strain ICMP 10754.</title>
        <authorList>
            <person name="Visnovsky S.B."/>
            <person name="Pitman A.R."/>
        </authorList>
    </citation>
    <scope>NUCLEOTIDE SEQUENCE [LARGE SCALE GENOMIC DNA]</scope>
    <source>
        <strain evidence="2 4">ICMP 10754</strain>
    </source>
</reference>
<evidence type="ECO:0000313" key="2">
    <source>
        <dbReference type="EMBL" id="KAA3525285.1"/>
    </source>
</evidence>
<sequence length="78" mass="8850">MKQFECGSLVPGCEWHTRANEEAEVVHRAVEHMRMVHGESVIREHMVQNVRARITDTSDDDTAAHKHSTTPKQSDRAA</sequence>
<evidence type="ECO:0000256" key="1">
    <source>
        <dbReference type="SAM" id="MobiDB-lite"/>
    </source>
</evidence>
<protein>
    <submittedName>
        <fullName evidence="3">DUF1059 domain-containing protein</fullName>
    </submittedName>
</protein>
<dbReference type="Pfam" id="PF06348">
    <property type="entry name" value="DUF1059"/>
    <property type="match status" value="1"/>
</dbReference>
<evidence type="ECO:0000313" key="4">
    <source>
        <dbReference type="Proteomes" id="UP000436911"/>
    </source>
</evidence>
<dbReference type="EMBL" id="QUSG01000012">
    <property type="protein sequence ID" value="KAA3525285.1"/>
    <property type="molecule type" value="Genomic_DNA"/>
</dbReference>